<dbReference type="EMBL" id="JABFNT010000060">
    <property type="protein sequence ID" value="NOJ80546.1"/>
    <property type="molecule type" value="Genomic_DNA"/>
</dbReference>
<dbReference type="PROSITE" id="PS52019">
    <property type="entry name" value="PKS_MFAS_DH"/>
    <property type="match status" value="1"/>
</dbReference>
<dbReference type="Pfam" id="PF21089">
    <property type="entry name" value="PKS_DH_N"/>
    <property type="match status" value="1"/>
</dbReference>
<dbReference type="InterPro" id="IPR020807">
    <property type="entry name" value="PKS_DH"/>
</dbReference>
<dbReference type="InterPro" id="IPR049900">
    <property type="entry name" value="PKS_mFAS_DH"/>
</dbReference>
<evidence type="ECO:0000313" key="3">
    <source>
        <dbReference type="EMBL" id="NOJ80546.1"/>
    </source>
</evidence>
<evidence type="ECO:0000313" key="4">
    <source>
        <dbReference type="Proteomes" id="UP000533080"/>
    </source>
</evidence>
<dbReference type="AlphaFoldDB" id="A0A7Y4MS07"/>
<dbReference type="SMART" id="SM00826">
    <property type="entry name" value="PKS_DH"/>
    <property type="match status" value="1"/>
</dbReference>
<evidence type="ECO:0000256" key="1">
    <source>
        <dbReference type="PROSITE-ProRule" id="PRU01363"/>
    </source>
</evidence>
<dbReference type="Pfam" id="PF14765">
    <property type="entry name" value="PS-DH"/>
    <property type="match status" value="1"/>
</dbReference>
<sequence>MKPLRQEFKCSTLVCNDDPLVRDHRVHGVRIMPGVVFLDLVLRALSAHGVDTREVELRNILFIKPVATTEHSDRRVHLRFLPRQGADTLGWQVEAESHPVSAGGTDASEERTEHFRCEVHFVEAPLTGRIELEAVVRHASRTTDVDDAYVYARGASIEHFEFMKGQGTLHFHAEGVLGALHLSEPARDHLEDFHFHPVFLDSATLLPFLYIQQRPEMALQPFIPIHIESFRALASPGERVFVHVRQDSTGLVADDLFHSDLDFFSSDGQRIAAMRKLSTKRIRAEGLISRLTAPRRAEPPAPEA</sequence>
<dbReference type="Proteomes" id="UP000533080">
    <property type="component" value="Unassembled WGS sequence"/>
</dbReference>
<accession>A0A7Y4MS07</accession>
<dbReference type="InterPro" id="IPR049552">
    <property type="entry name" value="PKS_DH_N"/>
</dbReference>
<feature type="active site" description="Proton donor; for dehydratase activity" evidence="1">
    <location>
        <position position="201"/>
    </location>
</feature>
<feature type="non-terminal residue" evidence="3">
    <location>
        <position position="304"/>
    </location>
</feature>
<dbReference type="RefSeq" id="WP_171442702.1">
    <property type="nucleotide sequence ID" value="NZ_JABFNT010000060.1"/>
</dbReference>
<name>A0A7Y4MS07_MYXXA</name>
<dbReference type="InterPro" id="IPR042104">
    <property type="entry name" value="PKS_dehydratase_sf"/>
</dbReference>
<gene>
    <name evidence="3" type="ORF">HNV28_19805</name>
</gene>
<evidence type="ECO:0000259" key="2">
    <source>
        <dbReference type="PROSITE" id="PS52019"/>
    </source>
</evidence>
<comment type="caution">
    <text evidence="3">The sequence shown here is derived from an EMBL/GenBank/DDBJ whole genome shotgun (WGS) entry which is preliminary data.</text>
</comment>
<dbReference type="Gene3D" id="3.10.129.110">
    <property type="entry name" value="Polyketide synthase dehydratase"/>
    <property type="match status" value="1"/>
</dbReference>
<feature type="region of interest" description="N-terminal hotdog fold" evidence="1">
    <location>
        <begin position="1"/>
        <end position="126"/>
    </location>
</feature>
<organism evidence="3 4">
    <name type="scientific">Myxococcus xanthus</name>
    <dbReference type="NCBI Taxonomy" id="34"/>
    <lineage>
        <taxon>Bacteria</taxon>
        <taxon>Pseudomonadati</taxon>
        <taxon>Myxococcota</taxon>
        <taxon>Myxococcia</taxon>
        <taxon>Myxococcales</taxon>
        <taxon>Cystobacterineae</taxon>
        <taxon>Myxococcaceae</taxon>
        <taxon>Myxococcus</taxon>
    </lineage>
</organism>
<feature type="domain" description="PKS/mFAS DH" evidence="2">
    <location>
        <begin position="1"/>
        <end position="288"/>
    </location>
</feature>
<dbReference type="InterPro" id="IPR049551">
    <property type="entry name" value="PKS_DH_C"/>
</dbReference>
<feature type="active site" description="Proton acceptor; for dehydratase activity" evidence="1">
    <location>
        <position position="24"/>
    </location>
</feature>
<feature type="region of interest" description="C-terminal hotdog fold" evidence="1">
    <location>
        <begin position="140"/>
        <end position="288"/>
    </location>
</feature>
<reference evidence="3 4" key="1">
    <citation type="submission" date="2020-05" db="EMBL/GenBank/DDBJ databases">
        <authorList>
            <person name="Whitworth D."/>
        </authorList>
    </citation>
    <scope>NUCLEOTIDE SEQUENCE [LARGE SCALE GENOMIC DNA]</scope>
    <source>
        <strain evidence="3 4">AM005</strain>
    </source>
</reference>
<proteinExistence type="predicted"/>
<protein>
    <recommendedName>
        <fullName evidence="2">PKS/mFAS DH domain-containing protein</fullName>
    </recommendedName>
</protein>